<feature type="region of interest" description="Disordered" evidence="1">
    <location>
        <begin position="533"/>
        <end position="660"/>
    </location>
</feature>
<feature type="compositionally biased region" description="Polar residues" evidence="1">
    <location>
        <begin position="586"/>
        <end position="600"/>
    </location>
</feature>
<evidence type="ECO:0000313" key="3">
    <source>
        <dbReference type="EMBL" id="MDA0182771.1"/>
    </source>
</evidence>
<feature type="transmembrane region" description="Helical" evidence="2">
    <location>
        <begin position="963"/>
        <end position="988"/>
    </location>
</feature>
<feature type="compositionally biased region" description="Low complexity" evidence="1">
    <location>
        <begin position="70"/>
        <end position="82"/>
    </location>
</feature>
<feature type="region of interest" description="Disordered" evidence="1">
    <location>
        <begin position="1345"/>
        <end position="1365"/>
    </location>
</feature>
<keyword evidence="4" id="KW-1185">Reference proteome</keyword>
<feature type="region of interest" description="Disordered" evidence="1">
    <location>
        <begin position="1198"/>
        <end position="1222"/>
    </location>
</feature>
<dbReference type="PANTHER" id="PTHR47372">
    <property type="entry name" value="DAUER UP-REGULATED-RELATED"/>
    <property type="match status" value="1"/>
</dbReference>
<keyword evidence="2" id="KW-1133">Transmembrane helix</keyword>
<comment type="caution">
    <text evidence="3">The sequence shown here is derived from an EMBL/GenBank/DDBJ whole genome shotgun (WGS) entry which is preliminary data.</text>
</comment>
<dbReference type="Proteomes" id="UP001147653">
    <property type="component" value="Unassembled WGS sequence"/>
</dbReference>
<gene>
    <name evidence="3" type="ORF">OJ997_20835</name>
</gene>
<feature type="non-terminal residue" evidence="3">
    <location>
        <position position="1"/>
    </location>
</feature>
<keyword evidence="2" id="KW-0472">Membrane</keyword>
<accession>A0A9X3NEU9</accession>
<feature type="compositionally biased region" description="Low complexity" evidence="1">
    <location>
        <begin position="548"/>
        <end position="561"/>
    </location>
</feature>
<organism evidence="3 4">
    <name type="scientific">Solirubrobacter phytolaccae</name>
    <dbReference type="NCBI Taxonomy" id="1404360"/>
    <lineage>
        <taxon>Bacteria</taxon>
        <taxon>Bacillati</taxon>
        <taxon>Actinomycetota</taxon>
        <taxon>Thermoleophilia</taxon>
        <taxon>Solirubrobacterales</taxon>
        <taxon>Solirubrobacteraceae</taxon>
        <taxon>Solirubrobacter</taxon>
    </lineage>
</organism>
<feature type="compositionally biased region" description="Basic and acidic residues" evidence="1">
    <location>
        <begin position="565"/>
        <end position="579"/>
    </location>
</feature>
<feature type="transmembrane region" description="Helical" evidence="2">
    <location>
        <begin position="917"/>
        <end position="942"/>
    </location>
</feature>
<feature type="compositionally biased region" description="Low complexity" evidence="1">
    <location>
        <begin position="153"/>
        <end position="172"/>
    </location>
</feature>
<feature type="compositionally biased region" description="Pro residues" evidence="1">
    <location>
        <begin position="383"/>
        <end position="397"/>
    </location>
</feature>
<reference evidence="3" key="1">
    <citation type="submission" date="2022-10" db="EMBL/GenBank/DDBJ databases">
        <title>The WGS of Solirubrobacter phytolaccae KCTC 29190.</title>
        <authorList>
            <person name="Jiang Z."/>
        </authorList>
    </citation>
    <scope>NUCLEOTIDE SEQUENCE</scope>
    <source>
        <strain evidence="3">KCTC 29190</strain>
    </source>
</reference>
<feature type="region of interest" description="Disordered" evidence="1">
    <location>
        <begin position="63"/>
        <end position="303"/>
    </location>
</feature>
<feature type="region of interest" description="Disordered" evidence="1">
    <location>
        <begin position="441"/>
        <end position="491"/>
    </location>
</feature>
<evidence type="ECO:0000256" key="1">
    <source>
        <dbReference type="SAM" id="MobiDB-lite"/>
    </source>
</evidence>
<evidence type="ECO:0000313" key="4">
    <source>
        <dbReference type="Proteomes" id="UP001147653"/>
    </source>
</evidence>
<dbReference type="PANTHER" id="PTHR47372:SF11">
    <property type="entry name" value="RE19971P"/>
    <property type="match status" value="1"/>
</dbReference>
<feature type="compositionally biased region" description="Acidic residues" evidence="1">
    <location>
        <begin position="140"/>
        <end position="152"/>
    </location>
</feature>
<dbReference type="EMBL" id="JAPDDP010000041">
    <property type="protein sequence ID" value="MDA0182771.1"/>
    <property type="molecule type" value="Genomic_DNA"/>
</dbReference>
<feature type="compositionally biased region" description="Low complexity" evidence="1">
    <location>
        <begin position="127"/>
        <end position="139"/>
    </location>
</feature>
<proteinExistence type="predicted"/>
<evidence type="ECO:0000256" key="2">
    <source>
        <dbReference type="SAM" id="Phobius"/>
    </source>
</evidence>
<protein>
    <submittedName>
        <fullName evidence="3">Uncharacterized protein</fullName>
    </submittedName>
</protein>
<feature type="compositionally biased region" description="Low complexity" evidence="1">
    <location>
        <begin position="214"/>
        <end position="238"/>
    </location>
</feature>
<feature type="compositionally biased region" description="Gly residues" evidence="1">
    <location>
        <begin position="264"/>
        <end position="283"/>
    </location>
</feature>
<dbReference type="GO" id="GO:0005886">
    <property type="term" value="C:plasma membrane"/>
    <property type="evidence" value="ECO:0007669"/>
    <property type="project" value="TreeGrafter"/>
</dbReference>
<feature type="compositionally biased region" description="Basic and acidic residues" evidence="1">
    <location>
        <begin position="620"/>
        <end position="660"/>
    </location>
</feature>
<feature type="compositionally biased region" description="Low complexity" evidence="1">
    <location>
        <begin position="292"/>
        <end position="303"/>
    </location>
</feature>
<keyword evidence="2" id="KW-0812">Transmembrane</keyword>
<feature type="compositionally biased region" description="Basic and acidic residues" evidence="1">
    <location>
        <begin position="372"/>
        <end position="382"/>
    </location>
</feature>
<name>A0A9X3NEU9_9ACTN</name>
<sequence>VAGAGAAEAVAAPAAPSVGAAQAAVPEALAGAGGPVSVLGSAGAIAGAMGGLSSAVAGGGLAVGSGGATGPAAAPAGPAPDLGGAGGGESEGGAAKEGPSDEELAEIEAQLAAGSQTQAEPEEPVGAPESIAAPAAAEPDAAEPELGPDDSVAEPAAEADSGAPDPAADAAALQAFTGEPGAAIPDVEPAPTPEPAAEVAPEPEPAAEADEAGGAETMIARAPAETLLPPPTEELAAPEPDEEPEGDPAAIGADAQGEMEALGASGGGEFTGGGGGGGGGGGAVEAEPEQPAPDVSNADPAAAVSAAAGLKPAQMLETLGSAETTAANHVTKEHEKLAAQPPELEAGGGADGPAADEKHVSTPPTRPQTTKAAEKTGGEPEKPAPTPAPPAKAPLPQGPALKPDEKGNVSSGDGAKIKAAIDALPTTDGAVAVPQISTPKLSLTGAADPGQMAEQQQHLHQTVGKATAQGAQEANEPAGENDLAPTVKAEKIKAEIPAGTAQAAPGAAGPGAGDDVASIVAEQEEGPALKAAAAQASSQINAEKSQHASKAAQTKAAAVEDAQAEEAKGKADQIAEHAAAKAGVSQARQDWTSDQKQQADQAKLEATGAVGEAHTAISSEKTRAEADAIKHVEAGRKEAEDHKRKGDEEARKEKDKAKQEEGGGGFFGWVASKAKALYDKVKDGITAVFNKVRSAITTAINKAKELAHSVIDRAVKFVADKVKAVAGKLLAIGDRLIPGFAAARQKFGKWIKDRVKQAVTVLNKIVTAVKDGIRKVMTAVGNALKQGLDLLKKGISAAIDAVKNVVKAAIEKAKAAIAALGQFASIIKDIASNPGQWLSNLGASVVDGIKNHLWTALKTAVQGWFNEKLESLLGLGKSVLGLLQKGGIGMAQVGKMAFEALKAAIPPALIALLVERLVSMIVPAAGAVMAVVQGLMAAWGAIQKILAAIDRFIAFLKAVKSGNAGPAFAQALAAAAVAVIEFVSQFLLRKIAGAAAKVAGKIKAIAQKIGKRLMKVVKKVGKTVKRGVNKVKRGATKLKEKVFGKKKKKTKEEEREDKQKRLDTAVAAIEPQVNAMLSKGTTGLLFKAKLLYWKVRYRLTALELKKQGNDVEVIAKVNPFKAAGRGKQPTPARVRELAHMVADKILARPDVIAAAERLHGHYVKAEEERLAGNKKYPPAQLEPNVGIPSMVRAANDHASESPLKVKKTRTGEGQPPVSEVQGQGSYTNAVVAMRHADYPAIATALQGAKLSDREIAAQLRDIVARGELMTENKKHAQLINRVAVLMFGRESIRNPGNLAMAPMTLDLIARGDMSFTEAFAGHENDPERHGGRGAFPMSMRDAVPAARDNAAEDDRPVPGHGPAGPVAARAELRKREEELVVRWLTVHAASKNGLLAMTEATIMKYMEEKVLAIYGLR</sequence>
<feature type="region of interest" description="Disordered" evidence="1">
    <location>
        <begin position="319"/>
        <end position="414"/>
    </location>
</feature>